<dbReference type="RefSeq" id="WP_238234879.1">
    <property type="nucleotide sequence ID" value="NZ_BPQQ01000022.1"/>
</dbReference>
<evidence type="ECO:0000313" key="3">
    <source>
        <dbReference type="EMBL" id="GJD99996.1"/>
    </source>
</evidence>
<name>A0ABQ4S9Y3_9HYPH</name>
<protein>
    <recommendedName>
        <fullName evidence="5">Lysozyme inhibitor LprI N-terminal domain-containing protein</fullName>
    </recommendedName>
</protein>
<reference evidence="3" key="1">
    <citation type="journal article" date="2021" name="Front. Microbiol.">
        <title>Comprehensive Comparative Genomics and Phenotyping of Methylobacterium Species.</title>
        <authorList>
            <person name="Alessa O."/>
            <person name="Ogura Y."/>
            <person name="Fujitani Y."/>
            <person name="Takami H."/>
            <person name="Hayashi T."/>
            <person name="Sahin N."/>
            <person name="Tani A."/>
        </authorList>
    </citation>
    <scope>NUCLEOTIDE SEQUENCE</scope>
    <source>
        <strain evidence="3">DSM 17168</strain>
    </source>
</reference>
<gene>
    <name evidence="3" type="ORF">GMJLKIPL_1914</name>
</gene>
<keyword evidence="2" id="KW-0732">Signal</keyword>
<accession>A0ABQ4S9Y3</accession>
<comment type="caution">
    <text evidence="3">The sequence shown here is derived from an EMBL/GenBank/DDBJ whole genome shotgun (WGS) entry which is preliminary data.</text>
</comment>
<organism evidence="3 4">
    <name type="scientific">Methylobacterium isbiliense</name>
    <dbReference type="NCBI Taxonomy" id="315478"/>
    <lineage>
        <taxon>Bacteria</taxon>
        <taxon>Pseudomonadati</taxon>
        <taxon>Pseudomonadota</taxon>
        <taxon>Alphaproteobacteria</taxon>
        <taxon>Hyphomicrobiales</taxon>
        <taxon>Methylobacteriaceae</taxon>
        <taxon>Methylobacterium</taxon>
    </lineage>
</organism>
<evidence type="ECO:0008006" key="5">
    <source>
        <dbReference type="Google" id="ProtNLM"/>
    </source>
</evidence>
<evidence type="ECO:0000313" key="4">
    <source>
        <dbReference type="Proteomes" id="UP001055153"/>
    </source>
</evidence>
<feature type="region of interest" description="Disordered" evidence="1">
    <location>
        <begin position="38"/>
        <end position="71"/>
    </location>
</feature>
<evidence type="ECO:0000256" key="1">
    <source>
        <dbReference type="SAM" id="MobiDB-lite"/>
    </source>
</evidence>
<proteinExistence type="predicted"/>
<keyword evidence="4" id="KW-1185">Reference proteome</keyword>
<feature type="region of interest" description="Disordered" evidence="1">
    <location>
        <begin position="283"/>
        <end position="314"/>
    </location>
</feature>
<feature type="chain" id="PRO_5046141561" description="Lysozyme inhibitor LprI N-terminal domain-containing protein" evidence="2">
    <location>
        <begin position="26"/>
        <end position="314"/>
    </location>
</feature>
<reference evidence="3" key="2">
    <citation type="submission" date="2021-08" db="EMBL/GenBank/DDBJ databases">
        <authorList>
            <person name="Tani A."/>
            <person name="Ola A."/>
            <person name="Ogura Y."/>
            <person name="Katsura K."/>
            <person name="Hayashi T."/>
        </authorList>
    </citation>
    <scope>NUCLEOTIDE SEQUENCE</scope>
    <source>
        <strain evidence="3">DSM 17168</strain>
    </source>
</reference>
<evidence type="ECO:0000256" key="2">
    <source>
        <dbReference type="SAM" id="SignalP"/>
    </source>
</evidence>
<feature type="signal peptide" evidence="2">
    <location>
        <begin position="1"/>
        <end position="25"/>
    </location>
</feature>
<dbReference type="Proteomes" id="UP001055153">
    <property type="component" value="Unassembled WGS sequence"/>
</dbReference>
<dbReference type="EMBL" id="BPQQ01000022">
    <property type="protein sequence ID" value="GJD99996.1"/>
    <property type="molecule type" value="Genomic_DNA"/>
</dbReference>
<sequence length="314" mass="32960">MQPSRLLLALVLAAVPAQVSTQASAQSFFEELFGIGRARQPPPRAAPPSAPVDVPPEGPRPAPAPPAPPKPVVIRAPSDDSVIGQDLQQNGSDGSLRLERAQGGLSARITLAGIKVSQPTESCRVSLSGGAPLTLADQGRPNGVTRLAASDPVCPLRLEILDGSVLVTTGAEPDTCVFQAADCAVRPKGLWGPGPASLVPRAQEFDSARGSADKAVRENYKVLTQRAKREDIRPIVAEQAAFSSEREQMCRAYAREGVHGYCHLRFSEARALSLATRLGIATSAAPTASATPRPPRRRPPVDGMNPGFDTAGPE</sequence>
<feature type="compositionally biased region" description="Pro residues" evidence="1">
    <location>
        <begin position="40"/>
        <end position="71"/>
    </location>
</feature>